<dbReference type="Gene3D" id="3.90.320.10">
    <property type="match status" value="1"/>
</dbReference>
<evidence type="ECO:0000259" key="11">
    <source>
        <dbReference type="Pfam" id="PF12705"/>
    </source>
</evidence>
<evidence type="ECO:0000256" key="6">
    <source>
        <dbReference type="ARBA" id="ARBA00022839"/>
    </source>
</evidence>
<proteinExistence type="predicted"/>
<dbReference type="InterPro" id="IPR027417">
    <property type="entry name" value="P-loop_NTPase"/>
</dbReference>
<protein>
    <submittedName>
        <fullName evidence="12">PD-(D/E)XK nuclease superfamily</fullName>
    </submittedName>
</protein>
<gene>
    <name evidence="12" type="ORF">PSRA_0315</name>
</gene>
<keyword evidence="1" id="KW-0540">Nuclease</keyword>
<evidence type="ECO:0000256" key="1">
    <source>
        <dbReference type="ARBA" id="ARBA00022722"/>
    </source>
</evidence>
<dbReference type="PANTHER" id="PTHR11070:SF59">
    <property type="entry name" value="DNA 3'-5' HELICASE"/>
    <property type="match status" value="1"/>
</dbReference>
<keyword evidence="2" id="KW-0547">Nucleotide-binding</keyword>
<keyword evidence="5" id="KW-0347">Helicase</keyword>
<dbReference type="InterPro" id="IPR038726">
    <property type="entry name" value="PDDEXK_AddAB-type"/>
</dbReference>
<dbReference type="Gene3D" id="1.10.486.10">
    <property type="entry name" value="PCRA, domain 4"/>
    <property type="match status" value="1"/>
</dbReference>
<feature type="region of interest" description="Disordered" evidence="9">
    <location>
        <begin position="465"/>
        <end position="484"/>
    </location>
</feature>
<dbReference type="SUPFAM" id="SSF52540">
    <property type="entry name" value="P-loop containing nucleoside triphosphate hydrolases"/>
    <property type="match status" value="1"/>
</dbReference>
<evidence type="ECO:0000256" key="4">
    <source>
        <dbReference type="ARBA" id="ARBA00022801"/>
    </source>
</evidence>
<feature type="compositionally biased region" description="Low complexity" evidence="9">
    <location>
        <begin position="14"/>
        <end position="28"/>
    </location>
</feature>
<keyword evidence="8" id="KW-0234">DNA repair</keyword>
<keyword evidence="4" id="KW-0378">Hydrolase</keyword>
<evidence type="ECO:0000256" key="3">
    <source>
        <dbReference type="ARBA" id="ARBA00022763"/>
    </source>
</evidence>
<dbReference type="GO" id="GO:0005524">
    <property type="term" value="F:ATP binding"/>
    <property type="evidence" value="ECO:0007669"/>
    <property type="project" value="UniProtKB-KW"/>
</dbReference>
<evidence type="ECO:0000256" key="2">
    <source>
        <dbReference type="ARBA" id="ARBA00022741"/>
    </source>
</evidence>
<organism evidence="12 13">
    <name type="scientific">Pseudoscardovia radai</name>
    <dbReference type="NCBI Taxonomy" id="987066"/>
    <lineage>
        <taxon>Bacteria</taxon>
        <taxon>Bacillati</taxon>
        <taxon>Actinomycetota</taxon>
        <taxon>Actinomycetes</taxon>
        <taxon>Bifidobacteriales</taxon>
        <taxon>Bifidobacteriaceae</taxon>
        <taxon>Pseudoscardovia</taxon>
    </lineage>
</organism>
<dbReference type="Pfam" id="PF12705">
    <property type="entry name" value="PDDEXK_1"/>
    <property type="match status" value="1"/>
</dbReference>
<keyword evidence="6" id="KW-0269">Exonuclease</keyword>
<dbReference type="Pfam" id="PF00580">
    <property type="entry name" value="UvrD-helicase"/>
    <property type="match status" value="1"/>
</dbReference>
<dbReference type="PANTHER" id="PTHR11070">
    <property type="entry name" value="UVRD / RECB / PCRA DNA HELICASE FAMILY MEMBER"/>
    <property type="match status" value="1"/>
</dbReference>
<dbReference type="GO" id="GO:0000725">
    <property type="term" value="P:recombinational repair"/>
    <property type="evidence" value="ECO:0007669"/>
    <property type="project" value="TreeGrafter"/>
</dbReference>
<keyword evidence="3" id="KW-0227">DNA damage</keyword>
<feature type="region of interest" description="Disordered" evidence="9">
    <location>
        <begin position="1"/>
        <end position="28"/>
    </location>
</feature>
<evidence type="ECO:0000313" key="13">
    <source>
        <dbReference type="Proteomes" id="UP000216725"/>
    </source>
</evidence>
<dbReference type="Gene3D" id="3.40.50.300">
    <property type="entry name" value="P-loop containing nucleotide triphosphate hydrolases"/>
    <property type="match status" value="3"/>
</dbReference>
<dbReference type="GO" id="GO:0033202">
    <property type="term" value="C:DNA helicase complex"/>
    <property type="evidence" value="ECO:0007669"/>
    <property type="project" value="TreeGrafter"/>
</dbReference>
<evidence type="ECO:0000259" key="10">
    <source>
        <dbReference type="Pfam" id="PF00580"/>
    </source>
</evidence>
<feature type="compositionally biased region" description="Low complexity" evidence="9">
    <location>
        <begin position="1383"/>
        <end position="1392"/>
    </location>
</feature>
<comment type="caution">
    <text evidence="12">The sequence shown here is derived from an EMBL/GenBank/DDBJ whole genome shotgun (WGS) entry which is preliminary data.</text>
</comment>
<dbReference type="InterPro" id="IPR000212">
    <property type="entry name" value="DNA_helicase_UvrD/REP"/>
</dbReference>
<evidence type="ECO:0000256" key="8">
    <source>
        <dbReference type="ARBA" id="ARBA00023204"/>
    </source>
</evidence>
<dbReference type="GO" id="GO:0004527">
    <property type="term" value="F:exonuclease activity"/>
    <property type="evidence" value="ECO:0007669"/>
    <property type="project" value="UniProtKB-KW"/>
</dbReference>
<evidence type="ECO:0000256" key="7">
    <source>
        <dbReference type="ARBA" id="ARBA00022840"/>
    </source>
</evidence>
<evidence type="ECO:0000313" key="12">
    <source>
        <dbReference type="EMBL" id="OZG52583.1"/>
    </source>
</evidence>
<sequence>MANTPTQSGPTRPQGAQSQGARSQGAEFQGAGEAAALAAVDSLYAGTLPGADGTATRTLYVSGAPRSGKTMFALEAFRRAHAVGNGSARMVVSGRIVADELGRSMISRLGVHDDSRVITTIPALAYKVLAQGRHSEGKTTPRLLNGAEQDELLSDVLAEHQKHAQAGELCHVCRLLLNYFDEQSAIKGAAASAPDDGLGSSEASQGRVAGTTEDVFARNITPEFVAQLRDVLARADEVGVGRNEADENAVLDALVSEATEDAGVLRLRTQWQLAFALRHEYVDAINARYMKEFRVDSSYLLLRATQEVDSNPEGCARAIPDIVVVDDVQDLTLAGMGFLQSMERHGARLVLVGDPDESVQSFRGAYPEYLAVRIGTTPGSDVSGIGLADADLGRLNAHRCDLGHAMNGAELDEKSATYRDIVASRVSLHIASDEDGLPPLASRPWKMTALRTAVDGAALSQSDPAFPVDGRIAGDSDSAERRGTDATMHAAVYRSQDEEIDSTVRDIREAYLTGVIDSWNDAAVIVHDNNAVRSFGDALRREGVPVRYSSVMQTFAGNPTVEGLLALIDLAQMRNGTYSYATSPTASMDESAQQAAIIRRVVNTYLTSPLAGVKSDRTVGGIAIRRPLRLSAIRTALSAMTLGAVTPGIVTPGTDDASDDATALTATDLLRALVLGDQDSARLMAGIKAIDPSDDIEEFDKALSHIDPVVEELRNPEHTVETVLWAAWAACDVADEWSGIALFDGEDANIANDRLDMATRLFRYAHENSAGASIAAFAARVRNMDVVADSLAQKAPVLDAVTVTTPAGAAGRSWGFVWIPSLQQGVWPNLEERNTMFGTEYLAHIMMRGTVRDAASAAAHGHNAAVASVLHSEEKSLLVSLTRATRRTTVSCSWNDSEIPSDFLFVFMPELFQRTGDLSQVPYESVSDSMPASVRGIVSRARMTLVGEACREMAPAPSAADESTAPSAASSASGTLNMAAGMLFSHAGAFNAEDAQAKETAQARETQPAGMKGKAATGAVAYRDLDAAGQDAALALAYLAHRGVDIADPDRWFFTPVPAVTSAGEETRAVANPLPRRHASSVSLNPSMVDAIWGCPICAVLDKSMSGPTPFSVSTSFGTLIHKVAQIASEKGWDNPENYRDLRQREGNEACIKDIQTKMYDVYCGLRQEPDASASPEDRYSYLLKDRNAQTALHNIASYFVKENDPEKAYAADIGKSGSHVPFRVGEFDGVECEKSVSSSFTAADIADDFNKAMAAEATKAMAEGSMFVPPTQMTGESMLRLFGLLVPGFPEGLDASTRIHLRARIDRLEHRKDDQGEFCRVIDYKTGKAHSFEASFNDLQLVCYQLALHYPVASSSERSRSVEVANASLFDVEASELPAMVGGKSSKSSKGGRSGKEEVRSQPALFENGKLTARFYQNRSNNTGGLSEFIQISLPDHADGVPDDVLAYLRENEYVTTTVWALTMIARVFYAAAVVNADLIPLRPPVEKQHFCRHKNVCPACAEAYDANIDTVMGGNE</sequence>
<feature type="compositionally biased region" description="Polar residues" evidence="9">
    <location>
        <begin position="1"/>
        <end position="11"/>
    </location>
</feature>
<dbReference type="GO" id="GO:0005829">
    <property type="term" value="C:cytosol"/>
    <property type="evidence" value="ECO:0007669"/>
    <property type="project" value="TreeGrafter"/>
</dbReference>
<dbReference type="InterPro" id="IPR011604">
    <property type="entry name" value="PDDEXK-like_dom_sf"/>
</dbReference>
<accession>A0A261F0J3</accession>
<dbReference type="OrthoDB" id="5240387at2"/>
<feature type="region of interest" description="Disordered" evidence="9">
    <location>
        <begin position="1382"/>
        <end position="1402"/>
    </location>
</feature>
<evidence type="ECO:0000256" key="5">
    <source>
        <dbReference type="ARBA" id="ARBA00022806"/>
    </source>
</evidence>
<keyword evidence="13" id="KW-1185">Reference proteome</keyword>
<dbReference type="InterPro" id="IPR014016">
    <property type="entry name" value="UvrD-like_ATP-bd"/>
</dbReference>
<keyword evidence="7" id="KW-0067">ATP-binding</keyword>
<dbReference type="EMBL" id="MWWR01000003">
    <property type="protein sequence ID" value="OZG52583.1"/>
    <property type="molecule type" value="Genomic_DNA"/>
</dbReference>
<dbReference type="Proteomes" id="UP000216725">
    <property type="component" value="Unassembled WGS sequence"/>
</dbReference>
<feature type="domain" description="PD-(D/E)XK endonuclease-like" evidence="11">
    <location>
        <begin position="1085"/>
        <end position="1375"/>
    </location>
</feature>
<evidence type="ECO:0000256" key="9">
    <source>
        <dbReference type="SAM" id="MobiDB-lite"/>
    </source>
</evidence>
<dbReference type="RefSeq" id="WP_158216285.1">
    <property type="nucleotide sequence ID" value="NZ_MWWR01000003.1"/>
</dbReference>
<dbReference type="GO" id="GO:0043138">
    <property type="term" value="F:3'-5' DNA helicase activity"/>
    <property type="evidence" value="ECO:0007669"/>
    <property type="project" value="TreeGrafter"/>
</dbReference>
<name>A0A261F0J3_9BIFI</name>
<feature type="domain" description="UvrD-like helicase ATP-binding" evidence="10">
    <location>
        <begin position="113"/>
        <end position="369"/>
    </location>
</feature>
<dbReference type="InterPro" id="IPR013986">
    <property type="entry name" value="DExx_box_DNA_helicase_dom_sf"/>
</dbReference>
<dbReference type="Gene3D" id="1.10.10.160">
    <property type="match status" value="1"/>
</dbReference>
<reference evidence="12 13" key="1">
    <citation type="journal article" date="2017" name="BMC Genomics">
        <title>Comparative genomic and phylogenomic analyses of the Bifidobacteriaceae family.</title>
        <authorList>
            <person name="Lugli G.A."/>
            <person name="Milani C."/>
            <person name="Turroni F."/>
            <person name="Duranti S."/>
            <person name="Mancabelli L."/>
            <person name="Mangifesta M."/>
            <person name="Ferrario C."/>
            <person name="Modesto M."/>
            <person name="Mattarelli P."/>
            <person name="Jiri K."/>
            <person name="van Sinderen D."/>
            <person name="Ventura M."/>
        </authorList>
    </citation>
    <scope>NUCLEOTIDE SEQUENCE [LARGE SCALE GENOMIC DNA]</scope>
    <source>
        <strain evidence="12 13">DSM 24742</strain>
    </source>
</reference>
<dbReference type="GO" id="GO:0003677">
    <property type="term" value="F:DNA binding"/>
    <property type="evidence" value="ECO:0007669"/>
    <property type="project" value="InterPro"/>
</dbReference>
<feature type="compositionally biased region" description="Basic and acidic residues" evidence="9">
    <location>
        <begin position="472"/>
        <end position="484"/>
    </location>
</feature>